<feature type="compositionally biased region" description="Low complexity" evidence="1">
    <location>
        <begin position="416"/>
        <end position="432"/>
    </location>
</feature>
<evidence type="ECO:0000256" key="1">
    <source>
        <dbReference type="SAM" id="MobiDB-lite"/>
    </source>
</evidence>
<dbReference type="VEuPathDB" id="VectorBase:ACUA012832"/>
<dbReference type="SUPFAM" id="SSF50353">
    <property type="entry name" value="Cytokine"/>
    <property type="match status" value="1"/>
</dbReference>
<organism evidence="2 3">
    <name type="scientific">Anopheles culicifacies</name>
    <dbReference type="NCBI Taxonomy" id="139723"/>
    <lineage>
        <taxon>Eukaryota</taxon>
        <taxon>Metazoa</taxon>
        <taxon>Ecdysozoa</taxon>
        <taxon>Arthropoda</taxon>
        <taxon>Hexapoda</taxon>
        <taxon>Insecta</taxon>
        <taxon>Pterygota</taxon>
        <taxon>Neoptera</taxon>
        <taxon>Endopterygota</taxon>
        <taxon>Diptera</taxon>
        <taxon>Nematocera</taxon>
        <taxon>Culicoidea</taxon>
        <taxon>Culicidae</taxon>
        <taxon>Anophelinae</taxon>
        <taxon>Anopheles</taxon>
        <taxon>culicifacies species complex</taxon>
    </lineage>
</organism>
<accession>A0A182M9J7</accession>
<evidence type="ECO:0000313" key="3">
    <source>
        <dbReference type="Proteomes" id="UP000075883"/>
    </source>
</evidence>
<dbReference type="InterPro" id="IPR008996">
    <property type="entry name" value="IL1/FGF"/>
</dbReference>
<feature type="region of interest" description="Disordered" evidence="1">
    <location>
        <begin position="390"/>
        <end position="447"/>
    </location>
</feature>
<reference evidence="3" key="1">
    <citation type="submission" date="2013-09" db="EMBL/GenBank/DDBJ databases">
        <title>The Genome Sequence of Anopheles culicifacies species A.</title>
        <authorList>
            <consortium name="The Broad Institute Genomics Platform"/>
            <person name="Neafsey D.E."/>
            <person name="Besansky N."/>
            <person name="Howell P."/>
            <person name="Walton C."/>
            <person name="Young S.K."/>
            <person name="Zeng Q."/>
            <person name="Gargeya S."/>
            <person name="Fitzgerald M."/>
            <person name="Haas B."/>
            <person name="Abouelleil A."/>
            <person name="Allen A.W."/>
            <person name="Alvarado L."/>
            <person name="Arachchi H.M."/>
            <person name="Berlin A.M."/>
            <person name="Chapman S.B."/>
            <person name="Gainer-Dewar J."/>
            <person name="Goldberg J."/>
            <person name="Griggs A."/>
            <person name="Gujja S."/>
            <person name="Hansen M."/>
            <person name="Howarth C."/>
            <person name="Imamovic A."/>
            <person name="Ireland A."/>
            <person name="Larimer J."/>
            <person name="McCowan C."/>
            <person name="Murphy C."/>
            <person name="Pearson M."/>
            <person name="Poon T.W."/>
            <person name="Priest M."/>
            <person name="Roberts A."/>
            <person name="Saif S."/>
            <person name="Shea T."/>
            <person name="Sisk P."/>
            <person name="Sykes S."/>
            <person name="Wortman J."/>
            <person name="Nusbaum C."/>
            <person name="Birren B."/>
        </authorList>
    </citation>
    <scope>NUCLEOTIDE SEQUENCE [LARGE SCALE GENOMIC DNA]</scope>
    <source>
        <strain evidence="3">A-37</strain>
    </source>
</reference>
<feature type="region of interest" description="Disordered" evidence="1">
    <location>
        <begin position="184"/>
        <end position="274"/>
    </location>
</feature>
<dbReference type="Gene3D" id="2.80.10.50">
    <property type="match status" value="1"/>
</dbReference>
<name>A0A182M9J7_9DIPT</name>
<protein>
    <submittedName>
        <fullName evidence="2">Uncharacterized protein</fullName>
    </submittedName>
</protein>
<sequence length="447" mass="48140">MVPPLGACDSVKMPRRSSGFRWKIKALDNFCASSCGCERSVVTACEVIHLPAVAARKDRSVVAWSEVFSVNAIKIRPNQTAVTIYSKKTDSYVCFDKHWRIKTFRAKPDMSGKRCQFLEKIGVSGAFLYHSVENESRYLGFHKKNGKPIRAGPKKGAGGAGGREKPIDKNCYNFHPIKVASFYEQKQQGQPARQEPKVTRPQQQQQQHQPRLRHNRHQEVRKHVAASEANVPTGGNSLLSSSYLATVQQDQRQPPTHRRRHKNGVYGRHGKFHPSPAASTIGLADGNPNLESGYTGATSPPVAATLSSLYGGSNANGDPGGRPIGSVYGKATHRRSHLNSYVPPLAGAPSPLLPSSLSAIVTKLPPKSSAHAAHHALDVGSSAGLYRKDRRQTIGASGPSMESTSGRVSSGKRKSISSSNGTNGSASGRNSSTKVNAMPGRDKRASG</sequence>
<feature type="compositionally biased region" description="Basic residues" evidence="1">
    <location>
        <begin position="255"/>
        <end position="272"/>
    </location>
</feature>
<dbReference type="AlphaFoldDB" id="A0A182M9J7"/>
<feature type="region of interest" description="Disordered" evidence="1">
    <location>
        <begin position="143"/>
        <end position="169"/>
    </location>
</feature>
<proteinExistence type="predicted"/>
<dbReference type="EnsemblMetazoa" id="ACUA012832-RA">
    <property type="protein sequence ID" value="ACUA012832-PA"/>
    <property type="gene ID" value="ACUA012832"/>
</dbReference>
<evidence type="ECO:0000313" key="2">
    <source>
        <dbReference type="EnsemblMetazoa" id="ACUA012832-PA"/>
    </source>
</evidence>
<keyword evidence="3" id="KW-1185">Reference proteome</keyword>
<dbReference type="EMBL" id="AXCM01008160">
    <property type="status" value="NOT_ANNOTATED_CDS"/>
    <property type="molecule type" value="Genomic_DNA"/>
</dbReference>
<feature type="compositionally biased region" description="Polar residues" evidence="1">
    <location>
        <begin position="233"/>
        <end position="254"/>
    </location>
</feature>
<dbReference type="STRING" id="139723.A0A182M9J7"/>
<feature type="compositionally biased region" description="Low complexity" evidence="1">
    <location>
        <begin position="200"/>
        <end position="209"/>
    </location>
</feature>
<reference evidence="2" key="2">
    <citation type="submission" date="2020-05" db="UniProtKB">
        <authorList>
            <consortium name="EnsemblMetazoa"/>
        </authorList>
    </citation>
    <scope>IDENTIFICATION</scope>
    <source>
        <strain evidence="2">A-37</strain>
    </source>
</reference>
<dbReference type="Proteomes" id="UP000075883">
    <property type="component" value="Unassembled WGS sequence"/>
</dbReference>